<gene>
    <name evidence="3" type="ORF">CYMTET_38928</name>
    <name evidence="2" type="ORF">CYMTET_38929</name>
</gene>
<name>A0AAE0CB29_9CHLO</name>
<organism evidence="3 4">
    <name type="scientific">Cymbomonas tetramitiformis</name>
    <dbReference type="NCBI Taxonomy" id="36881"/>
    <lineage>
        <taxon>Eukaryota</taxon>
        <taxon>Viridiplantae</taxon>
        <taxon>Chlorophyta</taxon>
        <taxon>Pyramimonadophyceae</taxon>
        <taxon>Pyramimonadales</taxon>
        <taxon>Pyramimonadaceae</taxon>
        <taxon>Cymbomonas</taxon>
    </lineage>
</organism>
<feature type="region of interest" description="Disordered" evidence="1">
    <location>
        <begin position="49"/>
        <end position="70"/>
    </location>
</feature>
<dbReference type="Proteomes" id="UP001190700">
    <property type="component" value="Unassembled WGS sequence"/>
</dbReference>
<evidence type="ECO:0000313" key="2">
    <source>
        <dbReference type="EMBL" id="KAK3251739.1"/>
    </source>
</evidence>
<reference evidence="3 4" key="1">
    <citation type="journal article" date="2015" name="Genome Biol. Evol.">
        <title>Comparative Genomics of a Bacterivorous Green Alga Reveals Evolutionary Causalities and Consequences of Phago-Mixotrophic Mode of Nutrition.</title>
        <authorList>
            <person name="Burns J.A."/>
            <person name="Paasch A."/>
            <person name="Narechania A."/>
            <person name="Kim E."/>
        </authorList>
    </citation>
    <scope>NUCLEOTIDE SEQUENCE [LARGE SCALE GENOMIC DNA]</scope>
    <source>
        <strain evidence="3">PLY_AMNH</strain>
    </source>
</reference>
<dbReference type="EMBL" id="LGRX02025852">
    <property type="protein sequence ID" value="KAK3251743.1"/>
    <property type="molecule type" value="Genomic_DNA"/>
</dbReference>
<evidence type="ECO:0000313" key="3">
    <source>
        <dbReference type="EMBL" id="KAK3251743.1"/>
    </source>
</evidence>
<keyword evidence="4" id="KW-1185">Reference proteome</keyword>
<reference evidence="3" key="2">
    <citation type="submission" date="2023-06" db="EMBL/GenBank/DDBJ databases">
        <title>Long-read-based genome assembly of the green algal bacterivore Cymbomonas tetramitiformis.</title>
        <authorList>
            <person name="Gyaltshen Y."/>
            <person name="Rozenberg A."/>
            <person name="Paasch A."/>
            <person name="Burns J.A."/>
            <person name="Warring S."/>
            <person name="Larson R."/>
            <person name="Maurer-Alcala X."/>
            <person name="Dacks J."/>
            <person name="Kim E."/>
        </authorList>
    </citation>
    <scope>NUCLEOTIDE SEQUENCE</scope>
    <source>
        <strain evidence="3">PLY_AMNH</strain>
    </source>
</reference>
<dbReference type="AlphaFoldDB" id="A0AAE0CB29"/>
<sequence>MQLNSKAGNQLTRGSHHLSKFSAQIRPFDQSVSSKGCCSPSRQVAAQALFGRGKQEKKGEDSKKKKSKGGFNLFGGGGGGKCKVCKGQGFTECSECKGEGRFRGTLKGNIFERNKCFGCQGFGVVGCKACGQKGVTPEQRGER</sequence>
<protein>
    <submittedName>
        <fullName evidence="3">Uncharacterized protein</fullName>
    </submittedName>
</protein>
<comment type="caution">
    <text evidence="3">The sequence shown here is derived from an EMBL/GenBank/DDBJ whole genome shotgun (WGS) entry which is preliminary data.</text>
</comment>
<accession>A0AAE0CB29</accession>
<evidence type="ECO:0000313" key="4">
    <source>
        <dbReference type="Proteomes" id="UP001190700"/>
    </source>
</evidence>
<evidence type="ECO:0000256" key="1">
    <source>
        <dbReference type="SAM" id="MobiDB-lite"/>
    </source>
</evidence>
<dbReference type="EMBL" id="LGRX02025853">
    <property type="protein sequence ID" value="KAK3251739.1"/>
    <property type="molecule type" value="Genomic_DNA"/>
</dbReference>
<proteinExistence type="predicted"/>
<feature type="compositionally biased region" description="Basic and acidic residues" evidence="1">
    <location>
        <begin position="53"/>
        <end position="63"/>
    </location>
</feature>